<feature type="repeat" description="WD" evidence="3">
    <location>
        <begin position="804"/>
        <end position="839"/>
    </location>
</feature>
<dbReference type="SUPFAM" id="SSF82171">
    <property type="entry name" value="DPP6 N-terminal domain-like"/>
    <property type="match status" value="1"/>
</dbReference>
<feature type="repeat" description="WD" evidence="3">
    <location>
        <begin position="1239"/>
        <end position="1280"/>
    </location>
</feature>
<comment type="caution">
    <text evidence="5">The sequence shown here is derived from an EMBL/GenBank/DDBJ whole genome shotgun (WGS) entry which is preliminary data.</text>
</comment>
<dbReference type="InterPro" id="IPR020472">
    <property type="entry name" value="WD40_PAC1"/>
</dbReference>
<proteinExistence type="predicted"/>
<feature type="repeat" description="WD" evidence="3">
    <location>
        <begin position="1068"/>
        <end position="1109"/>
    </location>
</feature>
<dbReference type="InterPro" id="IPR027417">
    <property type="entry name" value="P-loop_NTPase"/>
</dbReference>
<dbReference type="PROSITE" id="PS50082">
    <property type="entry name" value="WD_REPEATS_2"/>
    <property type="match status" value="13"/>
</dbReference>
<feature type="repeat" description="WD" evidence="3">
    <location>
        <begin position="1197"/>
        <end position="1238"/>
    </location>
</feature>
<protein>
    <recommendedName>
        <fullName evidence="4">NACHT domain-containing protein</fullName>
    </recommendedName>
</protein>
<dbReference type="InterPro" id="IPR019775">
    <property type="entry name" value="WD40_repeat_CS"/>
</dbReference>
<dbReference type="InterPro" id="IPR036322">
    <property type="entry name" value="WD40_repeat_dom_sf"/>
</dbReference>
<dbReference type="InterPro" id="IPR015943">
    <property type="entry name" value="WD40/YVTN_repeat-like_dom_sf"/>
</dbReference>
<feature type="repeat" description="WD" evidence="3">
    <location>
        <begin position="1023"/>
        <end position="1064"/>
    </location>
</feature>
<dbReference type="PROSITE" id="PS50837">
    <property type="entry name" value="NACHT"/>
    <property type="match status" value="1"/>
</dbReference>
<name>A0A8H2XCX3_9AGAM</name>
<dbReference type="Gene3D" id="2.130.10.10">
    <property type="entry name" value="YVTN repeat-like/Quinoprotein amine dehydrogenase"/>
    <property type="match status" value="6"/>
</dbReference>
<dbReference type="PRINTS" id="PR00320">
    <property type="entry name" value="GPROTEINBRPT"/>
</dbReference>
<evidence type="ECO:0000259" key="4">
    <source>
        <dbReference type="PROSITE" id="PS50837"/>
    </source>
</evidence>
<evidence type="ECO:0000256" key="2">
    <source>
        <dbReference type="ARBA" id="ARBA00022737"/>
    </source>
</evidence>
<feature type="repeat" description="WD" evidence="3">
    <location>
        <begin position="1282"/>
        <end position="1323"/>
    </location>
</feature>
<dbReference type="PROSITE" id="PS50294">
    <property type="entry name" value="WD_REPEATS_REGION"/>
    <property type="match status" value="12"/>
</dbReference>
<feature type="repeat" description="WD" evidence="3">
    <location>
        <begin position="890"/>
        <end position="931"/>
    </location>
</feature>
<feature type="repeat" description="WD" evidence="3">
    <location>
        <begin position="975"/>
        <end position="1021"/>
    </location>
</feature>
<dbReference type="Gene3D" id="3.40.50.300">
    <property type="entry name" value="P-loop containing nucleotide triphosphate hydrolases"/>
    <property type="match status" value="1"/>
</dbReference>
<dbReference type="InterPro" id="IPR001680">
    <property type="entry name" value="WD40_rpt"/>
</dbReference>
<dbReference type="SMART" id="SM00320">
    <property type="entry name" value="WD40"/>
    <property type="match status" value="14"/>
</dbReference>
<dbReference type="GO" id="GO:0046540">
    <property type="term" value="C:U4/U6 x U5 tri-snRNP complex"/>
    <property type="evidence" value="ECO:0007669"/>
    <property type="project" value="TreeGrafter"/>
</dbReference>
<dbReference type="InterPro" id="IPR007111">
    <property type="entry name" value="NACHT_NTPase"/>
</dbReference>
<dbReference type="SUPFAM" id="SSF52540">
    <property type="entry name" value="P-loop containing nucleoside triphosphate hydrolases"/>
    <property type="match status" value="1"/>
</dbReference>
<keyword evidence="2" id="KW-0677">Repeat</keyword>
<evidence type="ECO:0000313" key="6">
    <source>
        <dbReference type="Proteomes" id="UP000663846"/>
    </source>
</evidence>
<accession>A0A8H2XCX3</accession>
<dbReference type="Pfam" id="PF24883">
    <property type="entry name" value="NPHP3_N"/>
    <property type="match status" value="1"/>
</dbReference>
<organism evidence="5 6">
    <name type="scientific">Rhizoctonia solani</name>
    <dbReference type="NCBI Taxonomy" id="456999"/>
    <lineage>
        <taxon>Eukaryota</taxon>
        <taxon>Fungi</taxon>
        <taxon>Dikarya</taxon>
        <taxon>Basidiomycota</taxon>
        <taxon>Agaricomycotina</taxon>
        <taxon>Agaricomycetes</taxon>
        <taxon>Cantharellales</taxon>
        <taxon>Ceratobasidiaceae</taxon>
        <taxon>Rhizoctonia</taxon>
    </lineage>
</organism>
<dbReference type="OrthoDB" id="549353at2759"/>
<dbReference type="PANTHER" id="PTHR19846">
    <property type="entry name" value="WD40 REPEAT PROTEIN"/>
    <property type="match status" value="1"/>
</dbReference>
<dbReference type="PROSITE" id="PS00678">
    <property type="entry name" value="WD_REPEATS_1"/>
    <property type="match status" value="9"/>
</dbReference>
<dbReference type="GO" id="GO:0017070">
    <property type="term" value="F:U6 snRNA binding"/>
    <property type="evidence" value="ECO:0007669"/>
    <property type="project" value="TreeGrafter"/>
</dbReference>
<dbReference type="EMBL" id="CAJMWS010000322">
    <property type="protein sequence ID" value="CAE6422011.1"/>
    <property type="molecule type" value="Genomic_DNA"/>
</dbReference>
<feature type="repeat" description="WD" evidence="3">
    <location>
        <begin position="1325"/>
        <end position="1358"/>
    </location>
</feature>
<keyword evidence="1 3" id="KW-0853">WD repeat</keyword>
<feature type="repeat" description="WD" evidence="3">
    <location>
        <begin position="847"/>
        <end position="888"/>
    </location>
</feature>
<gene>
    <name evidence="5" type="ORF">RDB_LOCUS90129</name>
</gene>
<dbReference type="Proteomes" id="UP000663846">
    <property type="component" value="Unassembled WGS sequence"/>
</dbReference>
<feature type="repeat" description="WD" evidence="3">
    <location>
        <begin position="1111"/>
        <end position="1152"/>
    </location>
</feature>
<feature type="repeat" description="WD" evidence="3">
    <location>
        <begin position="1154"/>
        <end position="1186"/>
    </location>
</feature>
<dbReference type="CDD" id="cd21037">
    <property type="entry name" value="MLKL_NTD"/>
    <property type="match status" value="1"/>
</dbReference>
<evidence type="ECO:0000256" key="1">
    <source>
        <dbReference type="ARBA" id="ARBA00022574"/>
    </source>
</evidence>
<dbReference type="InterPro" id="IPR059179">
    <property type="entry name" value="MLKL-like_MCAfunc"/>
</dbReference>
<dbReference type="Pfam" id="PF00400">
    <property type="entry name" value="WD40"/>
    <property type="match status" value="14"/>
</dbReference>
<dbReference type="PANTHER" id="PTHR19846:SF0">
    <property type="entry name" value="PRE-MRNA PROCESSING FACTOR 4"/>
    <property type="match status" value="1"/>
</dbReference>
<feature type="domain" description="NACHT" evidence="4">
    <location>
        <begin position="221"/>
        <end position="378"/>
    </location>
</feature>
<evidence type="ECO:0000256" key="3">
    <source>
        <dbReference type="PROSITE-ProRule" id="PRU00221"/>
    </source>
</evidence>
<dbReference type="SUPFAM" id="SSF50978">
    <property type="entry name" value="WD40 repeat-like"/>
    <property type="match status" value="2"/>
</dbReference>
<dbReference type="GO" id="GO:0000398">
    <property type="term" value="P:mRNA splicing, via spliceosome"/>
    <property type="evidence" value="ECO:0007669"/>
    <property type="project" value="TreeGrafter"/>
</dbReference>
<sequence>MAMKGAIRRAAGVLNRQRASASPTRDNPWNKLRIVFEKFGGTIGEYVPVKAVVDGLVECLKTLESASQGQQEFQDLRNELEEIVTELQQNFSSVSDPTISSSIEKICITLQQEINQIIKRQARTSTGRYAEAEADREKILVSYRQVRTSLQRLSTISSIATWMSAEKHAKEDRIKILNPSNSATYNSYEKIELGRRGCTPGTRTTVLSRILGWAYAPAMEPIFWMNGMAGTGKTTIAYSVSQALSQPGDLHALAASFFCSRSIPECRDVRLIIPSIASQLAKFSRPFQHALSRVIQKDADAHTRHLESQFDELIVNPLNEVREVLPTHMVVIIDALDECENKQATRLLLKTILSRSSHLPIKFLISSRPEPAIRDQMSDQSGDLVWRMVLHELDTEEIQDDIKTYLASELAPMNLSNSELESLVQRAGILFIYAATVARYVSYDNFSRNSRARLDTVVSLPHTSENTLNGDIDKLYSNILQAALNDSGLRDIDREDVLQVLHTVICAQAPLTVDTLSGLLNMNDTSRIHAALRPLWSVLHITGASELVTILHASFSDYMLDRERAAKFYCEAGTHHRTLVRLCFDCIEAAPSFNICQLESSYILDKDVNNIRDRVSKRISLQLWYSCQFWTNHLYMASETEDRYLEARLQKFLSTRLLLWLEVMNLNQLSSTAVECTHRAKEWAIEHGSLEDLQYLTNDAWRFTTTFACHPVSQSTPHIYTSMLAFWPEFSPISRCYANQLRGMIGIRGTAMDRRQSAFVTSKSMGAAVRSVAFSPNGKTLAIGCNTFIHIMDAFSIRPLNARVPAHNAQILSIAFSPDGARLVSSSKDATVCVWDTRSWLRVLGPLTGHKGGIEIVRFSPDGTLIISGSNDKTIRIWDAQSGYPVLSPLTGHSKCITSVAVSPSGVLIASGSGDESIRVWETQTGGQVLNPLVHRSYVTSVVFSPDETRIYSGADDSTIKGWNVENGNLILGPLVGHSGAIRCIAVSNQNQGQREGYLASGSDDCTVRVWDPTTGEILFGPFKSHSHLVRSIAFSPDNARIVSGSKDGLVCLWDLRTPQRTRTFDALPGHTKQIKSLDISPDGTRLLSGAIDRTICVWDLESRELVLGPLRGHKDHVISVCFSPDGSRFASGSHDTTIRVWETRTGRNVFHPLKGHTNWVKSVAYSPNSRTIVSGSDDRTIRLWDAIKGEIILGPLEGHKHYVLTVKFSPDGKQIVSGSADDMVHVWDAENGQLVRVLDGCIKRVNAMAFSPDCARIVSGSFDKTIRIRDASTGHLTLGSLETHTRDVTSVRFSANGTHIVSGSEDKTICVWNAQSGESVTELLRGHTSSIRSVVCLPDGTRVVSASDDSVIRVWDICACPMTKSPYNDWVLGKDGWVQQVTGRGGKLQEFNAVLSTWVS</sequence>
<evidence type="ECO:0000313" key="5">
    <source>
        <dbReference type="EMBL" id="CAE6422011.1"/>
    </source>
</evidence>
<dbReference type="GO" id="GO:0030621">
    <property type="term" value="F:U4 snRNA binding"/>
    <property type="evidence" value="ECO:0007669"/>
    <property type="project" value="TreeGrafter"/>
</dbReference>
<dbReference type="CDD" id="cd00200">
    <property type="entry name" value="WD40"/>
    <property type="match status" value="3"/>
</dbReference>
<feature type="repeat" description="WD" evidence="3">
    <location>
        <begin position="935"/>
        <end position="973"/>
    </location>
</feature>
<reference evidence="5" key="1">
    <citation type="submission" date="2021-01" db="EMBL/GenBank/DDBJ databases">
        <authorList>
            <person name="Kaushik A."/>
        </authorList>
    </citation>
    <scope>NUCLEOTIDE SEQUENCE</scope>
    <source>
        <strain evidence="5">AG1-1C</strain>
    </source>
</reference>
<dbReference type="InterPro" id="IPR056884">
    <property type="entry name" value="NPHP3-like_N"/>
</dbReference>